<keyword evidence="3 4" id="KW-0975">Bacterial flagellum</keyword>
<dbReference type="Proteomes" id="UP000677515">
    <property type="component" value="Chromosome"/>
</dbReference>
<sequence length="246" mass="27829">MKEDDKEQYLKRGPLAVLAVLRDLLDSQTPVMVSHARGQFITRLLYADKENMLLDFGSNDYDNQLAKEARNLHITAETRGAKVEFALVALGEDEHEGLPAFSAELPELLWMIQRREFFRVTAPLNPVFYCYIPWPDGSGEGRLRLQDLSLGGVGVLSDNALPETLQIGDSIKKLRVEMGEYGRFEVDAQLITIGKRSVVGSKSETIVTPRLSFRFLSLNAGQERELQQVIFSLERLARDKANRFQE</sequence>
<comment type="subunit">
    <text evidence="4">Monomer. Interacts with the flagellar basal bodies.</text>
</comment>
<dbReference type="Pfam" id="PF07238">
    <property type="entry name" value="PilZ"/>
    <property type="match status" value="1"/>
</dbReference>
<feature type="domain" description="Type III secretion system flagellar brake protein YcgR PilZN" evidence="6">
    <location>
        <begin position="9"/>
        <end position="110"/>
    </location>
</feature>
<evidence type="ECO:0000313" key="7">
    <source>
        <dbReference type="EMBL" id="BCQ34596.1"/>
    </source>
</evidence>
<accession>A0ABN6DIP2</accession>
<dbReference type="InterPro" id="IPR009926">
    <property type="entry name" value="T3SS_YcgR_PilZN"/>
</dbReference>
<evidence type="ECO:0000256" key="3">
    <source>
        <dbReference type="ARBA" id="ARBA00023143"/>
    </source>
</evidence>
<evidence type="ECO:0000256" key="4">
    <source>
        <dbReference type="HAMAP-Rule" id="MF_01457"/>
    </source>
</evidence>
<dbReference type="RefSeq" id="WP_133843371.1">
    <property type="nucleotide sequence ID" value="NZ_AP024329.1"/>
</dbReference>
<keyword evidence="7" id="KW-0969">Cilium</keyword>
<keyword evidence="8" id="KW-1185">Reference proteome</keyword>
<comment type="subcellular location">
    <subcellularLocation>
        <location evidence="4">Bacterial flagellum basal body</location>
    </subcellularLocation>
</comment>
<organism evidence="7 8">
    <name type="scientific">Erwinia rhapontici</name>
    <name type="common">Pectobacterium rhapontici</name>
    <dbReference type="NCBI Taxonomy" id="55212"/>
    <lineage>
        <taxon>Bacteria</taxon>
        <taxon>Pseudomonadati</taxon>
        <taxon>Pseudomonadota</taxon>
        <taxon>Gammaproteobacteria</taxon>
        <taxon>Enterobacterales</taxon>
        <taxon>Erwiniaceae</taxon>
        <taxon>Erwinia</taxon>
    </lineage>
</organism>
<protein>
    <recommendedName>
        <fullName evidence="4">Flagellar brake protein YcgR</fullName>
    </recommendedName>
    <alternativeName>
        <fullName evidence="4">Cyclic di-GMP binding protein YcgR</fullName>
    </alternativeName>
</protein>
<name>A0ABN6DIP2_ERWRD</name>
<dbReference type="InterPro" id="IPR012349">
    <property type="entry name" value="Split_barrel_FMN-bd"/>
</dbReference>
<dbReference type="GeneID" id="99866254"/>
<dbReference type="Gene3D" id="2.40.10.220">
    <property type="entry name" value="predicted glycosyltransferase like domains"/>
    <property type="match status" value="1"/>
</dbReference>
<evidence type="ECO:0000313" key="8">
    <source>
        <dbReference type="Proteomes" id="UP000677515"/>
    </source>
</evidence>
<evidence type="ECO:0000256" key="1">
    <source>
        <dbReference type="ARBA" id="ARBA00022636"/>
    </source>
</evidence>
<gene>
    <name evidence="4 7" type="primary">ycgR</name>
    <name evidence="7" type="ORF">ERHA53_19390</name>
</gene>
<keyword evidence="2 4" id="KW-0547">Nucleotide-binding</keyword>
<keyword evidence="7" id="KW-0282">Flagellum</keyword>
<dbReference type="InterPro" id="IPR023787">
    <property type="entry name" value="T3SS_YcgR"/>
</dbReference>
<proteinExistence type="inferred from homology"/>
<dbReference type="Pfam" id="PF07317">
    <property type="entry name" value="PilZN"/>
    <property type="match status" value="1"/>
</dbReference>
<comment type="similarity">
    <text evidence="4">Belongs to the YcgR family.</text>
</comment>
<comment type="function">
    <text evidence="4">Acts as a flagellar brake, regulating swimming and swarming in a bis-(3'-5') cyclic diguanylic acid (c-di-GMP)-dependent manner. Binds 1 c-di-GMP dimer per subunit. Increasing levels of c-di-GMP lead to decreased motility.</text>
</comment>
<evidence type="ECO:0000256" key="2">
    <source>
        <dbReference type="ARBA" id="ARBA00022741"/>
    </source>
</evidence>
<dbReference type="Gene3D" id="2.30.110.10">
    <property type="entry name" value="Electron Transport, Fmn-binding Protein, Chain A"/>
    <property type="match status" value="1"/>
</dbReference>
<evidence type="ECO:0000259" key="6">
    <source>
        <dbReference type="Pfam" id="PF07317"/>
    </source>
</evidence>
<dbReference type="InterPro" id="IPR009875">
    <property type="entry name" value="PilZ_domain"/>
</dbReference>
<reference evidence="7 8" key="1">
    <citation type="submission" date="2021-01" db="EMBL/GenBank/DDBJ databases">
        <title>Complete genome sequence of Erwinia rhapontici MAFF 311153.</title>
        <authorList>
            <person name="Morohoshi T."/>
            <person name="Someya N."/>
        </authorList>
    </citation>
    <scope>NUCLEOTIDE SEQUENCE [LARGE SCALE GENOMIC DNA]</scope>
    <source>
        <strain evidence="7 8">MAFF 311153</strain>
    </source>
</reference>
<feature type="domain" description="PilZ" evidence="5">
    <location>
        <begin position="113"/>
        <end position="231"/>
    </location>
</feature>
<evidence type="ECO:0000259" key="5">
    <source>
        <dbReference type="Pfam" id="PF07238"/>
    </source>
</evidence>
<dbReference type="HAMAP" id="MF_01457">
    <property type="entry name" value="YcgR"/>
    <property type="match status" value="1"/>
</dbReference>
<keyword evidence="7" id="KW-0966">Cell projection</keyword>
<keyword evidence="1 4" id="KW-0973">c-di-GMP</keyword>
<dbReference type="EMBL" id="AP024329">
    <property type="protein sequence ID" value="BCQ34596.1"/>
    <property type="molecule type" value="Genomic_DNA"/>
</dbReference>